<dbReference type="OrthoDB" id="4851849at2759"/>
<accession>A0A1Y2A673</accession>
<protein>
    <submittedName>
        <fullName evidence="1">Uncharacterized protein</fullName>
    </submittedName>
</protein>
<dbReference type="AlphaFoldDB" id="A0A1Y2A673"/>
<dbReference type="Proteomes" id="UP000193144">
    <property type="component" value="Unassembled WGS sequence"/>
</dbReference>
<sequence length="113" mass="13118">TSKLFSKVWKSAKRNKLPALLDKYDYSEIWKLIPHLKTLLNAPQDKKPRAMWRLTQFLVDTENTMPRNSLQDEYGFFFCKQREEVAILKAICSAVLRKASPLDLHRAGLAGRL</sequence>
<evidence type="ECO:0000313" key="1">
    <source>
        <dbReference type="EMBL" id="ORY17999.1"/>
    </source>
</evidence>
<comment type="caution">
    <text evidence="1">The sequence shown here is derived from an EMBL/GenBank/DDBJ whole genome shotgun (WGS) entry which is preliminary data.</text>
</comment>
<gene>
    <name evidence="1" type="ORF">BCR34DRAFT_473928</name>
</gene>
<dbReference type="EMBL" id="MCFA01000009">
    <property type="protein sequence ID" value="ORY17999.1"/>
    <property type="molecule type" value="Genomic_DNA"/>
</dbReference>
<organism evidence="1 2">
    <name type="scientific">Clohesyomyces aquaticus</name>
    <dbReference type="NCBI Taxonomy" id="1231657"/>
    <lineage>
        <taxon>Eukaryota</taxon>
        <taxon>Fungi</taxon>
        <taxon>Dikarya</taxon>
        <taxon>Ascomycota</taxon>
        <taxon>Pezizomycotina</taxon>
        <taxon>Dothideomycetes</taxon>
        <taxon>Pleosporomycetidae</taxon>
        <taxon>Pleosporales</taxon>
        <taxon>Lindgomycetaceae</taxon>
        <taxon>Clohesyomyces</taxon>
    </lineage>
</organism>
<keyword evidence="2" id="KW-1185">Reference proteome</keyword>
<name>A0A1Y2A673_9PLEO</name>
<reference evidence="1 2" key="1">
    <citation type="submission" date="2016-07" db="EMBL/GenBank/DDBJ databases">
        <title>Pervasive Adenine N6-methylation of Active Genes in Fungi.</title>
        <authorList>
            <consortium name="DOE Joint Genome Institute"/>
            <person name="Mondo S.J."/>
            <person name="Dannebaum R.O."/>
            <person name="Kuo R.C."/>
            <person name="Labutti K."/>
            <person name="Haridas S."/>
            <person name="Kuo A."/>
            <person name="Salamov A."/>
            <person name="Ahrendt S.R."/>
            <person name="Lipzen A."/>
            <person name="Sullivan W."/>
            <person name="Andreopoulos W.B."/>
            <person name="Clum A."/>
            <person name="Lindquist E."/>
            <person name="Daum C."/>
            <person name="Ramamoorthy G.K."/>
            <person name="Gryganskyi A."/>
            <person name="Culley D."/>
            <person name="Magnuson J.K."/>
            <person name="James T.Y."/>
            <person name="O'Malley M.A."/>
            <person name="Stajich J.E."/>
            <person name="Spatafora J.W."/>
            <person name="Visel A."/>
            <person name="Grigoriev I.V."/>
        </authorList>
    </citation>
    <scope>NUCLEOTIDE SEQUENCE [LARGE SCALE GENOMIC DNA]</scope>
    <source>
        <strain evidence="1 2">CBS 115471</strain>
    </source>
</reference>
<feature type="non-terminal residue" evidence="1">
    <location>
        <position position="1"/>
    </location>
</feature>
<evidence type="ECO:0000313" key="2">
    <source>
        <dbReference type="Proteomes" id="UP000193144"/>
    </source>
</evidence>
<proteinExistence type="predicted"/>